<feature type="domain" description="Telomere-associated protein Rif1 N-terminal" evidence="8">
    <location>
        <begin position="132"/>
        <end position="505"/>
    </location>
</feature>
<dbReference type="Pfam" id="PF12231">
    <property type="entry name" value="Rif1_N"/>
    <property type="match status" value="1"/>
</dbReference>
<accession>A0AAD6CP75</accession>
<dbReference type="Proteomes" id="UP001220324">
    <property type="component" value="Unassembled WGS sequence"/>
</dbReference>
<evidence type="ECO:0000256" key="6">
    <source>
        <dbReference type="ARBA" id="ARBA00023306"/>
    </source>
</evidence>
<evidence type="ECO:0000259" key="8">
    <source>
        <dbReference type="Pfam" id="PF12231"/>
    </source>
</evidence>
<feature type="compositionally biased region" description="Polar residues" evidence="7">
    <location>
        <begin position="1303"/>
        <end position="1317"/>
    </location>
</feature>
<evidence type="ECO:0000256" key="5">
    <source>
        <dbReference type="ARBA" id="ARBA00023242"/>
    </source>
</evidence>
<feature type="compositionally biased region" description="Polar residues" evidence="7">
    <location>
        <begin position="1219"/>
        <end position="1228"/>
    </location>
</feature>
<feature type="compositionally biased region" description="Polar residues" evidence="7">
    <location>
        <begin position="1566"/>
        <end position="1588"/>
    </location>
</feature>
<feature type="compositionally biased region" description="Basic residues" evidence="7">
    <location>
        <begin position="1340"/>
        <end position="1350"/>
    </location>
</feature>
<feature type="region of interest" description="Disordered" evidence="7">
    <location>
        <begin position="69"/>
        <end position="96"/>
    </location>
</feature>
<reference evidence="9 10" key="1">
    <citation type="journal article" date="2023" name="IMA Fungus">
        <title>Comparative genomic study of the Penicillium genus elucidates a diverse pangenome and 15 lateral gene transfer events.</title>
        <authorList>
            <person name="Petersen C."/>
            <person name="Sorensen T."/>
            <person name="Nielsen M.R."/>
            <person name="Sondergaard T.E."/>
            <person name="Sorensen J.L."/>
            <person name="Fitzpatrick D.A."/>
            <person name="Frisvad J.C."/>
            <person name="Nielsen K.L."/>
        </authorList>
    </citation>
    <scope>NUCLEOTIDE SEQUENCE [LARGE SCALE GENOMIC DNA]</scope>
    <source>
        <strain evidence="9 10">IBT 35679</strain>
    </source>
</reference>
<feature type="compositionally biased region" description="Polar residues" evidence="7">
    <location>
        <begin position="1329"/>
        <end position="1339"/>
    </location>
</feature>
<dbReference type="GO" id="GO:0140445">
    <property type="term" value="C:chromosome, telomeric repeat region"/>
    <property type="evidence" value="ECO:0007669"/>
    <property type="project" value="TreeGrafter"/>
</dbReference>
<feature type="compositionally biased region" description="Polar residues" evidence="7">
    <location>
        <begin position="1095"/>
        <end position="1115"/>
    </location>
</feature>
<dbReference type="PANTHER" id="PTHR22928:SF3">
    <property type="entry name" value="TELOMERE-ASSOCIATED PROTEIN RIF1"/>
    <property type="match status" value="1"/>
</dbReference>
<feature type="region of interest" description="Disordered" evidence="7">
    <location>
        <begin position="1401"/>
        <end position="1591"/>
    </location>
</feature>
<feature type="compositionally biased region" description="Polar residues" evidence="7">
    <location>
        <begin position="1257"/>
        <end position="1291"/>
    </location>
</feature>
<name>A0AAD6CP75_9EURO</name>
<feature type="region of interest" description="Disordered" evidence="7">
    <location>
        <begin position="1169"/>
        <end position="1195"/>
    </location>
</feature>
<protein>
    <recommendedName>
        <fullName evidence="8">Telomere-associated protein Rif1 N-terminal domain-containing protein</fullName>
    </recommendedName>
</protein>
<feature type="region of interest" description="Disordered" evidence="7">
    <location>
        <begin position="1"/>
        <end position="55"/>
    </location>
</feature>
<dbReference type="GO" id="GO:0005634">
    <property type="term" value="C:nucleus"/>
    <property type="evidence" value="ECO:0007669"/>
    <property type="project" value="UniProtKB-SubCell"/>
</dbReference>
<evidence type="ECO:0000256" key="7">
    <source>
        <dbReference type="SAM" id="MobiDB-lite"/>
    </source>
</evidence>
<feature type="compositionally biased region" description="Basic and acidic residues" evidence="7">
    <location>
        <begin position="83"/>
        <end position="94"/>
    </location>
</feature>
<feature type="region of interest" description="Disordered" evidence="7">
    <location>
        <begin position="1210"/>
        <end position="1388"/>
    </location>
</feature>
<dbReference type="GO" id="GO:0000723">
    <property type="term" value="P:telomere maintenance"/>
    <property type="evidence" value="ECO:0007669"/>
    <property type="project" value="TreeGrafter"/>
</dbReference>
<feature type="compositionally biased region" description="Basic residues" evidence="7">
    <location>
        <begin position="1230"/>
        <end position="1247"/>
    </location>
</feature>
<dbReference type="InterPro" id="IPR022031">
    <property type="entry name" value="Rif1_N"/>
</dbReference>
<evidence type="ECO:0000256" key="4">
    <source>
        <dbReference type="ARBA" id="ARBA00022895"/>
    </source>
</evidence>
<keyword evidence="6" id="KW-0131">Cell cycle</keyword>
<keyword evidence="3" id="KW-0158">Chromosome</keyword>
<feature type="compositionally biased region" description="Basic and acidic residues" evidence="7">
    <location>
        <begin position="1425"/>
        <end position="1439"/>
    </location>
</feature>
<evidence type="ECO:0000313" key="10">
    <source>
        <dbReference type="Proteomes" id="UP001220324"/>
    </source>
</evidence>
<evidence type="ECO:0000256" key="3">
    <source>
        <dbReference type="ARBA" id="ARBA00022454"/>
    </source>
</evidence>
<comment type="caution">
    <text evidence="9">The sequence shown here is derived from an EMBL/GenBank/DDBJ whole genome shotgun (WGS) entry which is preliminary data.</text>
</comment>
<proteinExistence type="predicted"/>
<sequence>MVEMLGPLPARPPTPPRPGSRIDQDETDTPSQNITETPQTANFSRAPPSSRASKRVTWSPWLHTTIDLPSGPLTNLRPNESPFKLKEPKPRDSPYKSILKESNSPIPVWSPKFDPFTSDSFAMLLESVIQQLAGESITSRLDAYMQFFNALRTYDSLPTAKDITEKMSLITDFIQRDVNRDLSSGAPLDINLANQALKLSAALVWHSGVSPMLPEEFKVFLVEHSTTCLQDAKVPKSVLTHYMSILSAQNFGPRVMTNARVIRLLTALEEISNHVSGKAIALHRLTIYQRLLSQSKSTFVSRSSLWAENLVFGLLHPMKDNRSKAISLGFQVASAAGPNQSLSKNLRELFDRPLEKDRKLVNEVRERMSRMMASTETGIHVPQIWSIIVLLMRSKGSNLEQWEHFKEWVLVLQKCFNCSEPSIKAQAILGWNRFVFAVSPNEKTSPSLVKMLGKPIFSQLERRKSDKSGPASTQLALSSYYNLLYYAFRPSLLPNHLDIIWEEYIAVPSVSIFSSISSLSDSEAGVLAALLWSPQAKIWTENRINDPNKIEAEELPSIDSKWVRSRVSAILKVFESLLKASVWDVNEIEKSNMARAWSNLSSALSLASSKEITPSTESMQAVASVLGLFNRLWHAGPTSLNASGDGEVDAFFERFRFLSTTMISSLGSIPFTERLLLKTSDGTFQTSNTPTHRHPTSGTNLNTPFLYLLRTISANPVSSTPTLAYVRLVEGIIQASCKGRISRGSRLELLQQCADLSIADSTYVSRPSPLSEVVWKASARAAADALQSFPVESARERDGSVSRDYENVNKILASGLKPHNVFQEWSHLLGSFMRVARTEKGDQGLPALIIEPLAVCLMNLSVHDTYLPSASLLSQSLSVPFLQGNSVGNGHTVAQQPSPPAVPLQTRGINWENIEPGIRWLQCLGIPWSRRLLETLQSSLKPWIKDGASKFDFKHGVDSRILTACRALTLAVLNVLQTCVRDDLPSLQRFDVIICAGLESQHASRAKKFVDFWYSTASVADEASSKSSIGASVATALDNLKASAQSKDNNQNTIVPSSAAQRLTSLHHDPQAYLYPNSSPVIGVNEQPSRETSESTEPQLPVTSQSHLNEDSTILSYPGNRRDVFRMIEAIRSSSPANTPGGLGFDTPVHLRRQHGSQSAFGFPLTPTLAPTENEDGFIGSSPTPATRDPTPALHSDAPVLRAQDIAMTDASDLPSSPPEITSRSPSPRKQARNARRRSLARAKKAKAREAAAAVSTEHSAVSSPAISIVEVSQDTTDVPEQPKENTSVSQVDERPPSRRTRSALSQSTNYDQNWTPAPTFGTPAKPIGSTTGQSSKPKSASRQKPRKAAPKTVDGEDGQQKQSEELPDTLPTPVVTDHIDSGDDLDVQIASQLSQDLGLAVDQGSQHEERLASAASQSSKKRKRSEDNGTPRAANERRRSTRLSTAKDAVPLDLDDPDATQSQEGDIDSIDRSSFPAKPSVPTPRRSTRSSQRQDEFMTSESLSPIAVRGAPHEHADDGETSQPPPKRTRKSARGEDKLSAGVVSPAQSQSSYSTRSGRTRSSQNKNQKAQPPLESTVSTPSSNQPESLGLDALPQAVNTTLETSVNLDGPLVSTEEATLSQGTESGQLPVSMSQDIDTNMDVDAVMLSDEIPTHTAVHVAPSVTTGIQTESTPTPEPYTSEAGITDSLKRLLENMKQANLSLNALREVDDLLFNIRVEAHDASRRHNHTA</sequence>
<keyword evidence="4" id="KW-0779">Telomere</keyword>
<keyword evidence="10" id="KW-1185">Reference proteome</keyword>
<feature type="compositionally biased region" description="Polar residues" evidence="7">
    <location>
        <begin position="29"/>
        <end position="43"/>
    </location>
</feature>
<evidence type="ECO:0000313" key="9">
    <source>
        <dbReference type="EMBL" id="KAJ5532465.1"/>
    </source>
</evidence>
<feature type="compositionally biased region" description="Low complexity" evidence="7">
    <location>
        <begin position="1549"/>
        <end position="1565"/>
    </location>
</feature>
<gene>
    <name evidence="9" type="ORF">N7494_009017</name>
</gene>
<comment type="subcellular location">
    <subcellularLocation>
        <location evidence="2">Chromosome</location>
        <location evidence="2">Telomere</location>
    </subcellularLocation>
    <subcellularLocation>
        <location evidence="1">Nucleus</location>
    </subcellularLocation>
</comment>
<keyword evidence="5" id="KW-0539">Nucleus</keyword>
<evidence type="ECO:0000256" key="2">
    <source>
        <dbReference type="ARBA" id="ARBA00004574"/>
    </source>
</evidence>
<feature type="region of interest" description="Disordered" evidence="7">
    <location>
        <begin position="1076"/>
        <end position="1115"/>
    </location>
</feature>
<dbReference type="PANTHER" id="PTHR22928">
    <property type="entry name" value="TELOMERE-ASSOCIATED PROTEIN RIF1"/>
    <property type="match status" value="1"/>
</dbReference>
<evidence type="ECO:0000256" key="1">
    <source>
        <dbReference type="ARBA" id="ARBA00004123"/>
    </source>
</evidence>
<dbReference type="EMBL" id="JAQIZZ010000007">
    <property type="protein sequence ID" value="KAJ5532465.1"/>
    <property type="molecule type" value="Genomic_DNA"/>
</dbReference>
<organism evidence="9 10">
    <name type="scientific">Penicillium frequentans</name>
    <dbReference type="NCBI Taxonomy" id="3151616"/>
    <lineage>
        <taxon>Eukaryota</taxon>
        <taxon>Fungi</taxon>
        <taxon>Dikarya</taxon>
        <taxon>Ascomycota</taxon>
        <taxon>Pezizomycotina</taxon>
        <taxon>Eurotiomycetes</taxon>
        <taxon>Eurotiomycetidae</taxon>
        <taxon>Eurotiales</taxon>
        <taxon>Aspergillaceae</taxon>
        <taxon>Penicillium</taxon>
    </lineage>
</organism>
<feature type="compositionally biased region" description="Pro residues" evidence="7">
    <location>
        <begin position="9"/>
        <end position="18"/>
    </location>
</feature>